<dbReference type="EMBL" id="KZ857448">
    <property type="protein sequence ID" value="RDX44559.1"/>
    <property type="molecule type" value="Genomic_DNA"/>
</dbReference>
<feature type="transmembrane region" description="Helical" evidence="1">
    <location>
        <begin position="67"/>
        <end position="87"/>
    </location>
</feature>
<keyword evidence="1" id="KW-1133">Transmembrane helix</keyword>
<evidence type="ECO:0000313" key="4">
    <source>
        <dbReference type="Proteomes" id="UP000256964"/>
    </source>
</evidence>
<organism evidence="3 4">
    <name type="scientific">Lentinus brumalis</name>
    <dbReference type="NCBI Taxonomy" id="2498619"/>
    <lineage>
        <taxon>Eukaryota</taxon>
        <taxon>Fungi</taxon>
        <taxon>Dikarya</taxon>
        <taxon>Basidiomycota</taxon>
        <taxon>Agaricomycotina</taxon>
        <taxon>Agaricomycetes</taxon>
        <taxon>Polyporales</taxon>
        <taxon>Polyporaceae</taxon>
        <taxon>Lentinus</taxon>
    </lineage>
</organism>
<name>A0A371CW98_9APHY</name>
<feature type="domain" description="DUF6533" evidence="2">
    <location>
        <begin position="34"/>
        <end position="78"/>
    </location>
</feature>
<dbReference type="OrthoDB" id="2638860at2759"/>
<dbReference type="AlphaFoldDB" id="A0A371CW98"/>
<proteinExistence type="predicted"/>
<dbReference type="InterPro" id="IPR045340">
    <property type="entry name" value="DUF6533"/>
</dbReference>
<reference evidence="3 4" key="1">
    <citation type="journal article" date="2018" name="Biotechnol. Biofuels">
        <title>Integrative visual omics of the white-rot fungus Polyporus brumalis exposes the biotechnological potential of its oxidative enzymes for delignifying raw plant biomass.</title>
        <authorList>
            <person name="Miyauchi S."/>
            <person name="Rancon A."/>
            <person name="Drula E."/>
            <person name="Hage H."/>
            <person name="Chaduli D."/>
            <person name="Favel A."/>
            <person name="Grisel S."/>
            <person name="Henrissat B."/>
            <person name="Herpoel-Gimbert I."/>
            <person name="Ruiz-Duenas F.J."/>
            <person name="Chevret D."/>
            <person name="Hainaut M."/>
            <person name="Lin J."/>
            <person name="Wang M."/>
            <person name="Pangilinan J."/>
            <person name="Lipzen A."/>
            <person name="Lesage-Meessen L."/>
            <person name="Navarro D."/>
            <person name="Riley R."/>
            <person name="Grigoriev I.V."/>
            <person name="Zhou S."/>
            <person name="Raouche S."/>
            <person name="Rosso M.N."/>
        </authorList>
    </citation>
    <scope>NUCLEOTIDE SEQUENCE [LARGE SCALE GENOMIC DNA]</scope>
    <source>
        <strain evidence="3 4">BRFM 1820</strain>
    </source>
</reference>
<keyword evidence="1" id="KW-0472">Membrane</keyword>
<keyword evidence="1" id="KW-0812">Transmembrane</keyword>
<evidence type="ECO:0000313" key="3">
    <source>
        <dbReference type="EMBL" id="RDX44559.1"/>
    </source>
</evidence>
<gene>
    <name evidence="3" type="ORF">OH76DRAFT_1486999</name>
</gene>
<dbReference type="Pfam" id="PF20151">
    <property type="entry name" value="DUF6533"/>
    <property type="match status" value="1"/>
</dbReference>
<dbReference type="Proteomes" id="UP000256964">
    <property type="component" value="Unassembled WGS sequence"/>
</dbReference>
<protein>
    <recommendedName>
        <fullName evidence="2">DUF6533 domain-containing protein</fullName>
    </recommendedName>
</protein>
<accession>A0A371CW98</accession>
<keyword evidence="4" id="KW-1185">Reference proteome</keyword>
<evidence type="ECO:0000256" key="1">
    <source>
        <dbReference type="SAM" id="Phobius"/>
    </source>
</evidence>
<evidence type="ECO:0000259" key="2">
    <source>
        <dbReference type="Pfam" id="PF20151"/>
    </source>
</evidence>
<sequence length="111" mass="12241">MASISPPTPAAHAQGPELQQYVGVIRDIHVANLCNVAAAAWLAYDICITFPQEVSLVWRAKWSIPKVLYFLVRYYTLISLLMMLAVANSLTVSVSVSIPHLLKDDVETLTT</sequence>